<dbReference type="EMBL" id="JALLPB020000011">
    <property type="protein sequence ID" value="KAL3826925.1"/>
    <property type="molecule type" value="Genomic_DNA"/>
</dbReference>
<protein>
    <recommendedName>
        <fullName evidence="1">Enoyl reductase (ER) domain-containing protein</fullName>
    </recommendedName>
</protein>
<dbReference type="PANTHER" id="PTHR43677">
    <property type="entry name" value="SHORT-CHAIN DEHYDROGENASE/REDUCTASE"/>
    <property type="match status" value="1"/>
</dbReference>
<dbReference type="Gene3D" id="3.40.50.720">
    <property type="entry name" value="NAD(P)-binding Rossmann-like Domain"/>
    <property type="match status" value="1"/>
</dbReference>
<reference evidence="2 3" key="1">
    <citation type="submission" date="2024-10" db="EMBL/GenBank/DDBJ databases">
        <title>Updated reference genomes for cyclostephanoid diatoms.</title>
        <authorList>
            <person name="Roberts W.R."/>
            <person name="Alverson A.J."/>
        </authorList>
    </citation>
    <scope>NUCLEOTIDE SEQUENCE [LARGE SCALE GENOMIC DNA]</scope>
    <source>
        <strain evidence="2 3">AJA228-03</strain>
    </source>
</reference>
<dbReference type="Pfam" id="PF00107">
    <property type="entry name" value="ADH_zinc_N"/>
    <property type="match status" value="1"/>
</dbReference>
<evidence type="ECO:0000259" key="1">
    <source>
        <dbReference type="SMART" id="SM00829"/>
    </source>
</evidence>
<evidence type="ECO:0000313" key="3">
    <source>
        <dbReference type="Proteomes" id="UP001530377"/>
    </source>
</evidence>
<feature type="domain" description="Enoyl reductase (ER)" evidence="1">
    <location>
        <begin position="36"/>
        <end position="372"/>
    </location>
</feature>
<accession>A0ABD3SQN7</accession>
<dbReference type="InterPro" id="IPR020843">
    <property type="entry name" value="ER"/>
</dbReference>
<dbReference type="SUPFAM" id="SSF51735">
    <property type="entry name" value="NAD(P)-binding Rossmann-fold domains"/>
    <property type="match status" value="1"/>
</dbReference>
<dbReference type="SUPFAM" id="SSF50129">
    <property type="entry name" value="GroES-like"/>
    <property type="match status" value="1"/>
</dbReference>
<dbReference type="InterPro" id="IPR011032">
    <property type="entry name" value="GroES-like_sf"/>
</dbReference>
<proteinExistence type="predicted"/>
<dbReference type="SMART" id="SM00829">
    <property type="entry name" value="PKS_ER"/>
    <property type="match status" value="1"/>
</dbReference>
<evidence type="ECO:0000313" key="2">
    <source>
        <dbReference type="EMBL" id="KAL3826925.1"/>
    </source>
</evidence>
<keyword evidence="3" id="KW-1185">Reference proteome</keyword>
<dbReference type="InterPro" id="IPR051397">
    <property type="entry name" value="Zn-ADH-like_protein"/>
</dbReference>
<name>A0ABD3SQN7_9STRA</name>
<dbReference type="PANTHER" id="PTHR43677:SF4">
    <property type="entry name" value="QUINONE OXIDOREDUCTASE-LIKE PROTEIN 2"/>
    <property type="match status" value="1"/>
</dbReference>
<gene>
    <name evidence="2" type="ORF">ACHAXA_006005</name>
</gene>
<sequence>MRAVRCHRFAAIDAGRGGGGNGRTLQPPPHASLPIRDVLRLERVPAPVIRRDSAVDANKVLIRTRYAGIQYPDYLQAMGLYQIKPELPYTPGMDVAGIVIDKGCDVPDDIVRIGDKVYANTALCPEGKGGIGGLAEVVRISSDAVYPIPNGLHLSCVANLGRNYCAAYHSLKVIGNVGLNDLVLVTGSSGGVGMATIELARAMGCRVIAGVSDLSRKGALPSSAGADVVLEYGHDKSSHASFKSEFRTSAAKLGHPHGASLIVDVVHGDLFENALLSCIRPLGKICLVGFAGGQRPIRPGLVLIKEAMIVGSLWGRWARENPNDFRRNMSEIMSYMVEGRISARADNVFPLEDYAMAFKLFEKNSGRGNTVISMMEDDSLHRSRL</sequence>
<dbReference type="InterPro" id="IPR013149">
    <property type="entry name" value="ADH-like_C"/>
</dbReference>
<organism evidence="2 3">
    <name type="scientific">Cyclostephanos tholiformis</name>
    <dbReference type="NCBI Taxonomy" id="382380"/>
    <lineage>
        <taxon>Eukaryota</taxon>
        <taxon>Sar</taxon>
        <taxon>Stramenopiles</taxon>
        <taxon>Ochrophyta</taxon>
        <taxon>Bacillariophyta</taxon>
        <taxon>Coscinodiscophyceae</taxon>
        <taxon>Thalassiosirophycidae</taxon>
        <taxon>Stephanodiscales</taxon>
        <taxon>Stephanodiscaceae</taxon>
        <taxon>Cyclostephanos</taxon>
    </lineage>
</organism>
<dbReference type="InterPro" id="IPR036291">
    <property type="entry name" value="NAD(P)-bd_dom_sf"/>
</dbReference>
<dbReference type="Pfam" id="PF08240">
    <property type="entry name" value="ADH_N"/>
    <property type="match status" value="1"/>
</dbReference>
<comment type="caution">
    <text evidence="2">The sequence shown here is derived from an EMBL/GenBank/DDBJ whole genome shotgun (WGS) entry which is preliminary data.</text>
</comment>
<dbReference type="Gene3D" id="3.90.180.10">
    <property type="entry name" value="Medium-chain alcohol dehydrogenases, catalytic domain"/>
    <property type="match status" value="1"/>
</dbReference>
<dbReference type="InterPro" id="IPR013154">
    <property type="entry name" value="ADH-like_N"/>
</dbReference>
<dbReference type="AlphaFoldDB" id="A0ABD3SQN7"/>
<dbReference type="Proteomes" id="UP001530377">
    <property type="component" value="Unassembled WGS sequence"/>
</dbReference>